<dbReference type="CDD" id="cd00037">
    <property type="entry name" value="CLECT"/>
    <property type="match status" value="1"/>
</dbReference>
<evidence type="ECO:0000313" key="4">
    <source>
        <dbReference type="EnsemblMetazoa" id="CapteP156952"/>
    </source>
</evidence>
<dbReference type="Pfam" id="PF00059">
    <property type="entry name" value="Lectin_C"/>
    <property type="match status" value="1"/>
</dbReference>
<dbReference type="HOGENOM" id="CLU_1717770_0_0_1"/>
<evidence type="ECO:0000313" key="5">
    <source>
        <dbReference type="Proteomes" id="UP000014760"/>
    </source>
</evidence>
<evidence type="ECO:0000259" key="2">
    <source>
        <dbReference type="PROSITE" id="PS50041"/>
    </source>
</evidence>
<dbReference type="InterPro" id="IPR001304">
    <property type="entry name" value="C-type_lectin-like"/>
</dbReference>
<dbReference type="PANTHER" id="PTHR22803">
    <property type="entry name" value="MANNOSE, PHOSPHOLIPASE, LECTIN RECEPTOR RELATED"/>
    <property type="match status" value="1"/>
</dbReference>
<organism evidence="3">
    <name type="scientific">Capitella teleta</name>
    <name type="common">Polychaete worm</name>
    <dbReference type="NCBI Taxonomy" id="283909"/>
    <lineage>
        <taxon>Eukaryota</taxon>
        <taxon>Metazoa</taxon>
        <taxon>Spiralia</taxon>
        <taxon>Lophotrochozoa</taxon>
        <taxon>Annelida</taxon>
        <taxon>Polychaeta</taxon>
        <taxon>Sedentaria</taxon>
        <taxon>Scolecida</taxon>
        <taxon>Capitellidae</taxon>
        <taxon>Capitella</taxon>
    </lineage>
</organism>
<evidence type="ECO:0000256" key="1">
    <source>
        <dbReference type="SAM" id="MobiDB-lite"/>
    </source>
</evidence>
<dbReference type="InterPro" id="IPR016187">
    <property type="entry name" value="CTDL_fold"/>
</dbReference>
<sequence>MLAKVETQEVNDAVSEFVRRINETSEFWIGLTRANDQSEWRWMDDTSSSIVWSKWENGEPTTGEKCARLRLKAGSESRWYGIACDYQYSYVCERGLVTTPPPPSSPTGAANASPAQTGEGNTDKGSDSIARGPTKKLVKNDQSNSTPIEPSCK</sequence>
<dbReference type="PROSITE" id="PS50041">
    <property type="entry name" value="C_TYPE_LECTIN_2"/>
    <property type="match status" value="1"/>
</dbReference>
<dbReference type="EMBL" id="KB310532">
    <property type="protein sequence ID" value="ELT91390.1"/>
    <property type="molecule type" value="Genomic_DNA"/>
</dbReference>
<evidence type="ECO:0000313" key="3">
    <source>
        <dbReference type="EMBL" id="ELT91390.1"/>
    </source>
</evidence>
<gene>
    <name evidence="3" type="ORF">CAPTEDRAFT_156952</name>
</gene>
<dbReference type="Gene3D" id="3.10.100.10">
    <property type="entry name" value="Mannose-Binding Protein A, subunit A"/>
    <property type="match status" value="1"/>
</dbReference>
<dbReference type="InterPro" id="IPR016186">
    <property type="entry name" value="C-type_lectin-like/link_sf"/>
</dbReference>
<feature type="compositionally biased region" description="Low complexity" evidence="1">
    <location>
        <begin position="106"/>
        <end position="115"/>
    </location>
</feature>
<dbReference type="Proteomes" id="UP000014760">
    <property type="component" value="Unassembled WGS sequence"/>
</dbReference>
<reference evidence="3 5" key="2">
    <citation type="journal article" date="2013" name="Nature">
        <title>Insights into bilaterian evolution from three spiralian genomes.</title>
        <authorList>
            <person name="Simakov O."/>
            <person name="Marletaz F."/>
            <person name="Cho S.J."/>
            <person name="Edsinger-Gonzales E."/>
            <person name="Havlak P."/>
            <person name="Hellsten U."/>
            <person name="Kuo D.H."/>
            <person name="Larsson T."/>
            <person name="Lv J."/>
            <person name="Arendt D."/>
            <person name="Savage R."/>
            <person name="Osoegawa K."/>
            <person name="de Jong P."/>
            <person name="Grimwood J."/>
            <person name="Chapman J.A."/>
            <person name="Shapiro H."/>
            <person name="Aerts A."/>
            <person name="Otillar R.P."/>
            <person name="Terry A.Y."/>
            <person name="Boore J.L."/>
            <person name="Grigoriev I.V."/>
            <person name="Lindberg D.R."/>
            <person name="Seaver E.C."/>
            <person name="Weisblat D.A."/>
            <person name="Putnam N.H."/>
            <person name="Rokhsar D.S."/>
        </authorList>
    </citation>
    <scope>NUCLEOTIDE SEQUENCE</scope>
    <source>
        <strain evidence="3 5">I ESC-2004</strain>
    </source>
</reference>
<dbReference type="SUPFAM" id="SSF56436">
    <property type="entry name" value="C-type lectin-like"/>
    <property type="match status" value="1"/>
</dbReference>
<feature type="region of interest" description="Disordered" evidence="1">
    <location>
        <begin position="95"/>
        <end position="153"/>
    </location>
</feature>
<feature type="non-terminal residue" evidence="3">
    <location>
        <position position="153"/>
    </location>
</feature>
<protein>
    <recommendedName>
        <fullName evidence="2">C-type lectin domain-containing protein</fullName>
    </recommendedName>
</protein>
<proteinExistence type="predicted"/>
<reference evidence="4" key="3">
    <citation type="submission" date="2015-06" db="UniProtKB">
        <authorList>
            <consortium name="EnsemblMetazoa"/>
        </authorList>
    </citation>
    <scope>IDENTIFICATION</scope>
</reference>
<dbReference type="EMBL" id="AMQN01031209">
    <property type="status" value="NOT_ANNOTATED_CDS"/>
    <property type="molecule type" value="Genomic_DNA"/>
</dbReference>
<dbReference type="EnsemblMetazoa" id="CapteT156952">
    <property type="protein sequence ID" value="CapteP156952"/>
    <property type="gene ID" value="CapteG156952"/>
</dbReference>
<feature type="compositionally biased region" description="Polar residues" evidence="1">
    <location>
        <begin position="140"/>
        <end position="153"/>
    </location>
</feature>
<name>R7TJW3_CAPTE</name>
<accession>R7TJW3</accession>
<dbReference type="STRING" id="283909.R7TJW3"/>
<feature type="domain" description="C-type lectin" evidence="2">
    <location>
        <begin position="1"/>
        <end position="93"/>
    </location>
</feature>
<dbReference type="InterPro" id="IPR050111">
    <property type="entry name" value="C-type_lectin/snaclec_domain"/>
</dbReference>
<reference evidence="5" key="1">
    <citation type="submission" date="2012-12" db="EMBL/GenBank/DDBJ databases">
        <authorList>
            <person name="Hellsten U."/>
            <person name="Grimwood J."/>
            <person name="Chapman J.A."/>
            <person name="Shapiro H."/>
            <person name="Aerts A."/>
            <person name="Otillar R.P."/>
            <person name="Terry A.Y."/>
            <person name="Boore J.L."/>
            <person name="Simakov O."/>
            <person name="Marletaz F."/>
            <person name="Cho S.-J."/>
            <person name="Edsinger-Gonzales E."/>
            <person name="Havlak P."/>
            <person name="Kuo D.-H."/>
            <person name="Larsson T."/>
            <person name="Lv J."/>
            <person name="Arendt D."/>
            <person name="Savage R."/>
            <person name="Osoegawa K."/>
            <person name="de Jong P."/>
            <person name="Lindberg D.R."/>
            <person name="Seaver E.C."/>
            <person name="Weisblat D.A."/>
            <person name="Putnam N.H."/>
            <person name="Grigoriev I.V."/>
            <person name="Rokhsar D.S."/>
        </authorList>
    </citation>
    <scope>NUCLEOTIDE SEQUENCE</scope>
    <source>
        <strain evidence="5">I ESC-2004</strain>
    </source>
</reference>
<keyword evidence="5" id="KW-1185">Reference proteome</keyword>
<dbReference type="AlphaFoldDB" id="R7TJW3"/>
<dbReference type="OrthoDB" id="6337382at2759"/>